<accession>A0A8H3GAS8</accession>
<feature type="transmembrane region" description="Helical" evidence="5">
    <location>
        <begin position="129"/>
        <end position="150"/>
    </location>
</feature>
<sequence length="253" mass="28397">MTAHCVQTTIKRSWWYSLFAVGALGELLGWIARLWSWRCPYNNTAFVMQISVLIIAPCFYSAAIYYILSQLISLWGTRYSPLSPRLYLIIFASFDLLSIIIQAVGGSLASKASSAEPPKSTLVGTHTMMAGIIIQLISMSVFAILFVWVLWKARAVPRTRKLELLLAVTSFSAACIIIRNFYRAVELSQGWKGYLITHEVYFDVLDGMLMVLAVLVFNFVHPAWFLQRSRSKYHAVEGLQLKTNDTPGDAGNA</sequence>
<proteinExistence type="predicted"/>
<feature type="transmembrane region" description="Helical" evidence="5">
    <location>
        <begin position="47"/>
        <end position="68"/>
    </location>
</feature>
<feature type="transmembrane region" description="Helical" evidence="5">
    <location>
        <begin position="14"/>
        <end position="35"/>
    </location>
</feature>
<keyword evidence="4 5" id="KW-0472">Membrane</keyword>
<keyword evidence="2 5" id="KW-0812">Transmembrane</keyword>
<evidence type="ECO:0000313" key="7">
    <source>
        <dbReference type="Proteomes" id="UP000664521"/>
    </source>
</evidence>
<keyword evidence="7" id="KW-1185">Reference proteome</keyword>
<organism evidence="6 7">
    <name type="scientific">Heterodermia speciosa</name>
    <dbReference type="NCBI Taxonomy" id="116794"/>
    <lineage>
        <taxon>Eukaryota</taxon>
        <taxon>Fungi</taxon>
        <taxon>Dikarya</taxon>
        <taxon>Ascomycota</taxon>
        <taxon>Pezizomycotina</taxon>
        <taxon>Lecanoromycetes</taxon>
        <taxon>OSLEUM clade</taxon>
        <taxon>Lecanoromycetidae</taxon>
        <taxon>Caliciales</taxon>
        <taxon>Physciaceae</taxon>
        <taxon>Heterodermia</taxon>
    </lineage>
</organism>
<evidence type="ECO:0000256" key="5">
    <source>
        <dbReference type="SAM" id="Phobius"/>
    </source>
</evidence>
<evidence type="ECO:0000313" key="6">
    <source>
        <dbReference type="EMBL" id="CAF9938069.1"/>
    </source>
</evidence>
<feature type="transmembrane region" description="Helical" evidence="5">
    <location>
        <begin position="207"/>
        <end position="226"/>
    </location>
</feature>
<comment type="subcellular location">
    <subcellularLocation>
        <location evidence="1">Membrane</location>
        <topology evidence="1">Multi-pass membrane protein</topology>
    </subcellularLocation>
</comment>
<reference evidence="6" key="1">
    <citation type="submission" date="2021-03" db="EMBL/GenBank/DDBJ databases">
        <authorList>
            <person name="Tagirdzhanova G."/>
        </authorList>
    </citation>
    <scope>NUCLEOTIDE SEQUENCE</scope>
</reference>
<dbReference type="Proteomes" id="UP000664521">
    <property type="component" value="Unassembled WGS sequence"/>
</dbReference>
<dbReference type="GO" id="GO:0005886">
    <property type="term" value="C:plasma membrane"/>
    <property type="evidence" value="ECO:0007669"/>
    <property type="project" value="TreeGrafter"/>
</dbReference>
<name>A0A8H3GAS8_9LECA</name>
<dbReference type="OrthoDB" id="1844152at2759"/>
<dbReference type="EMBL" id="CAJPDS010000108">
    <property type="protein sequence ID" value="CAF9938069.1"/>
    <property type="molecule type" value="Genomic_DNA"/>
</dbReference>
<dbReference type="Pfam" id="PF04479">
    <property type="entry name" value="RTA1"/>
    <property type="match status" value="1"/>
</dbReference>
<feature type="transmembrane region" description="Helical" evidence="5">
    <location>
        <begin position="162"/>
        <end position="182"/>
    </location>
</feature>
<gene>
    <name evidence="6" type="ORF">HETSPECPRED_000759</name>
</gene>
<keyword evidence="3 5" id="KW-1133">Transmembrane helix</keyword>
<evidence type="ECO:0000256" key="1">
    <source>
        <dbReference type="ARBA" id="ARBA00004141"/>
    </source>
</evidence>
<dbReference type="PANTHER" id="PTHR31465">
    <property type="entry name" value="PROTEIN RTA1-RELATED"/>
    <property type="match status" value="1"/>
</dbReference>
<dbReference type="InterPro" id="IPR007568">
    <property type="entry name" value="RTA1"/>
</dbReference>
<dbReference type="AlphaFoldDB" id="A0A8H3GAS8"/>
<feature type="transmembrane region" description="Helical" evidence="5">
    <location>
        <begin position="88"/>
        <end position="109"/>
    </location>
</feature>
<evidence type="ECO:0000256" key="4">
    <source>
        <dbReference type="ARBA" id="ARBA00023136"/>
    </source>
</evidence>
<dbReference type="PANTHER" id="PTHR31465:SF11">
    <property type="entry name" value="DOMAIN PROTEIN, PUTATIVE (AFU_ORTHOLOGUE AFUA_3G10770)-RELATED"/>
    <property type="match status" value="1"/>
</dbReference>
<evidence type="ECO:0000256" key="2">
    <source>
        <dbReference type="ARBA" id="ARBA00022692"/>
    </source>
</evidence>
<comment type="caution">
    <text evidence="6">The sequence shown here is derived from an EMBL/GenBank/DDBJ whole genome shotgun (WGS) entry which is preliminary data.</text>
</comment>
<dbReference type="GO" id="GO:0000324">
    <property type="term" value="C:fungal-type vacuole"/>
    <property type="evidence" value="ECO:0007669"/>
    <property type="project" value="TreeGrafter"/>
</dbReference>
<evidence type="ECO:0000256" key="3">
    <source>
        <dbReference type="ARBA" id="ARBA00022989"/>
    </source>
</evidence>
<protein>
    <submittedName>
        <fullName evidence="6">Uncharacterized protein</fullName>
    </submittedName>
</protein>